<accession>A0A1R2B6L5</accession>
<proteinExistence type="predicted"/>
<dbReference type="EMBL" id="MPUH01000904">
    <property type="protein sequence ID" value="OMJ72402.1"/>
    <property type="molecule type" value="Genomic_DNA"/>
</dbReference>
<evidence type="ECO:0000313" key="1">
    <source>
        <dbReference type="EMBL" id="OMJ72402.1"/>
    </source>
</evidence>
<protein>
    <submittedName>
        <fullName evidence="1">Uncharacterized protein</fullName>
    </submittedName>
</protein>
<dbReference type="AlphaFoldDB" id="A0A1R2B6L5"/>
<dbReference type="Proteomes" id="UP000187209">
    <property type="component" value="Unassembled WGS sequence"/>
</dbReference>
<gene>
    <name evidence="1" type="ORF">SteCoe_29165</name>
</gene>
<comment type="caution">
    <text evidence="1">The sequence shown here is derived from an EMBL/GenBank/DDBJ whole genome shotgun (WGS) entry which is preliminary data.</text>
</comment>
<reference evidence="1 2" key="1">
    <citation type="submission" date="2016-11" db="EMBL/GenBank/DDBJ databases">
        <title>The macronuclear genome of Stentor coeruleus: a giant cell with tiny introns.</title>
        <authorList>
            <person name="Slabodnick M."/>
            <person name="Ruby J.G."/>
            <person name="Reiff S.B."/>
            <person name="Swart E.C."/>
            <person name="Gosai S."/>
            <person name="Prabakaran S."/>
            <person name="Witkowska E."/>
            <person name="Larue G.E."/>
            <person name="Fisher S."/>
            <person name="Freeman R.M."/>
            <person name="Gunawardena J."/>
            <person name="Chu W."/>
            <person name="Stover N.A."/>
            <person name="Gregory B.D."/>
            <person name="Nowacki M."/>
            <person name="Derisi J."/>
            <person name="Roy S.W."/>
            <person name="Marshall W.F."/>
            <person name="Sood P."/>
        </authorList>
    </citation>
    <scope>NUCLEOTIDE SEQUENCE [LARGE SCALE GENOMIC DNA]</scope>
    <source>
        <strain evidence="1">WM001</strain>
    </source>
</reference>
<keyword evidence="2" id="KW-1185">Reference proteome</keyword>
<sequence length="203" mass="23555">MDFCTQKISNNINIPLIVNKLLVQQSIDKEKQEEKLRANAPKHIKANSLCVRDTARKYEICKSDYVKAKRALYDHTRSLRHYDGGFSISTMLSTQKDKPLTCIIKDHPNNKPVTRKSKFRDIVKKTEWILEHAIITAEKSEIKNASRCKILSNKPRRIFTKVTIEIPSVRAQTILPCPRKKHRPNMVDQEIATDYYSGIMYNN</sequence>
<organism evidence="1 2">
    <name type="scientific">Stentor coeruleus</name>
    <dbReference type="NCBI Taxonomy" id="5963"/>
    <lineage>
        <taxon>Eukaryota</taxon>
        <taxon>Sar</taxon>
        <taxon>Alveolata</taxon>
        <taxon>Ciliophora</taxon>
        <taxon>Postciliodesmatophora</taxon>
        <taxon>Heterotrichea</taxon>
        <taxon>Heterotrichida</taxon>
        <taxon>Stentoridae</taxon>
        <taxon>Stentor</taxon>
    </lineage>
</organism>
<evidence type="ECO:0000313" key="2">
    <source>
        <dbReference type="Proteomes" id="UP000187209"/>
    </source>
</evidence>
<name>A0A1R2B6L5_9CILI</name>